<accession>A0A1F5ZK65</accession>
<dbReference type="PROSITE" id="PS00079">
    <property type="entry name" value="MULTICOPPER_OXIDASE1"/>
    <property type="match status" value="1"/>
</dbReference>
<keyword evidence="1" id="KW-0479">Metal-binding</keyword>
<dbReference type="InterPro" id="IPR050845">
    <property type="entry name" value="Cu-binding_ET"/>
</dbReference>
<dbReference type="PANTHER" id="PTHR38439">
    <property type="entry name" value="AURACYANIN-B"/>
    <property type="match status" value="1"/>
</dbReference>
<evidence type="ECO:0000256" key="1">
    <source>
        <dbReference type="ARBA" id="ARBA00022723"/>
    </source>
</evidence>
<keyword evidence="3" id="KW-0472">Membrane</keyword>
<evidence type="ECO:0000259" key="4">
    <source>
        <dbReference type="Pfam" id="PF13473"/>
    </source>
</evidence>
<proteinExistence type="predicted"/>
<dbReference type="EMBL" id="MFJJ01000059">
    <property type="protein sequence ID" value="OGG12492.1"/>
    <property type="molecule type" value="Genomic_DNA"/>
</dbReference>
<dbReference type="GO" id="GO:0046872">
    <property type="term" value="F:metal ion binding"/>
    <property type="evidence" value="ECO:0007669"/>
    <property type="project" value="UniProtKB-KW"/>
</dbReference>
<dbReference type="AlphaFoldDB" id="A0A1F5ZK65"/>
<protein>
    <recommendedName>
        <fullName evidence="4">EfeO-type cupredoxin-like domain-containing protein</fullName>
    </recommendedName>
</protein>
<comment type="caution">
    <text evidence="5">The sequence shown here is derived from an EMBL/GenBank/DDBJ whole genome shotgun (WGS) entry which is preliminary data.</text>
</comment>
<dbReference type="Pfam" id="PF13473">
    <property type="entry name" value="Cupredoxin_1"/>
    <property type="match status" value="1"/>
</dbReference>
<keyword evidence="3" id="KW-0812">Transmembrane</keyword>
<evidence type="ECO:0000256" key="3">
    <source>
        <dbReference type="SAM" id="Phobius"/>
    </source>
</evidence>
<keyword evidence="2" id="KW-0186">Copper</keyword>
<sequence>MEEVNNTQAQEVKKSMMPMIVMAVIVLVAFGSVGFFLMRGNNTRATPAVEGVTQESAPATIEVEGGSFYYKPNEIRVKVGQPVKIVLTTKGGMHDFVLDEFNAKTTRVGDGQTTSVEFTPDKAGIFEFYCSVGNHRAMGMKGNLIVE</sequence>
<dbReference type="SUPFAM" id="SSF49503">
    <property type="entry name" value="Cupredoxins"/>
    <property type="match status" value="1"/>
</dbReference>
<evidence type="ECO:0000256" key="2">
    <source>
        <dbReference type="ARBA" id="ARBA00023008"/>
    </source>
</evidence>
<keyword evidence="3" id="KW-1133">Transmembrane helix</keyword>
<dbReference type="InterPro" id="IPR008972">
    <property type="entry name" value="Cupredoxin"/>
</dbReference>
<evidence type="ECO:0000313" key="6">
    <source>
        <dbReference type="Proteomes" id="UP000177416"/>
    </source>
</evidence>
<dbReference type="InterPro" id="IPR033138">
    <property type="entry name" value="Cu_oxidase_CS"/>
</dbReference>
<reference evidence="5 6" key="1">
    <citation type="journal article" date="2016" name="Nat. Commun.">
        <title>Thousands of microbial genomes shed light on interconnected biogeochemical processes in an aquifer system.</title>
        <authorList>
            <person name="Anantharaman K."/>
            <person name="Brown C.T."/>
            <person name="Hug L.A."/>
            <person name="Sharon I."/>
            <person name="Castelle C.J."/>
            <person name="Probst A.J."/>
            <person name="Thomas B.C."/>
            <person name="Singh A."/>
            <person name="Wilkins M.J."/>
            <person name="Karaoz U."/>
            <person name="Brodie E.L."/>
            <person name="Williams K.H."/>
            <person name="Hubbard S.S."/>
            <person name="Banfield J.F."/>
        </authorList>
    </citation>
    <scope>NUCLEOTIDE SEQUENCE [LARGE SCALE GENOMIC DNA]</scope>
</reference>
<dbReference type="InterPro" id="IPR028096">
    <property type="entry name" value="EfeO_Cupredoxin"/>
</dbReference>
<evidence type="ECO:0000313" key="5">
    <source>
        <dbReference type="EMBL" id="OGG12492.1"/>
    </source>
</evidence>
<dbReference type="PANTHER" id="PTHR38439:SF3">
    <property type="entry name" value="COPPER-RESISTANT CUPROPROTEIN COPI"/>
    <property type="match status" value="1"/>
</dbReference>
<name>A0A1F5ZK65_9BACT</name>
<dbReference type="Proteomes" id="UP000177416">
    <property type="component" value="Unassembled WGS sequence"/>
</dbReference>
<organism evidence="5 6">
    <name type="scientific">Candidatus Gottesmanbacteria bacterium RIFCSPHIGHO2_01_FULL_46_14</name>
    <dbReference type="NCBI Taxonomy" id="1798380"/>
    <lineage>
        <taxon>Bacteria</taxon>
        <taxon>Candidatus Gottesmaniibacteriota</taxon>
    </lineage>
</organism>
<dbReference type="Gene3D" id="2.60.40.420">
    <property type="entry name" value="Cupredoxins - blue copper proteins"/>
    <property type="match status" value="1"/>
</dbReference>
<feature type="transmembrane region" description="Helical" evidence="3">
    <location>
        <begin position="20"/>
        <end position="38"/>
    </location>
</feature>
<feature type="domain" description="EfeO-type cupredoxin-like" evidence="4">
    <location>
        <begin position="54"/>
        <end position="146"/>
    </location>
</feature>
<gene>
    <name evidence="5" type="ORF">A2875_04435</name>
</gene>